<reference evidence="2 3" key="1">
    <citation type="journal article" date="2011" name="Stand. Genomic Sci.">
        <title>Complete genome sequence of Parvibaculum lavamentivorans type strain (DS-1(T)).</title>
        <authorList>
            <person name="Schleheck D."/>
            <person name="Weiss M."/>
            <person name="Pitluck S."/>
            <person name="Bruce D."/>
            <person name="Land M.L."/>
            <person name="Han S."/>
            <person name="Saunders E."/>
            <person name="Tapia R."/>
            <person name="Detter C."/>
            <person name="Brettin T."/>
            <person name="Han J."/>
            <person name="Woyke T."/>
            <person name="Goodwin L."/>
            <person name="Pennacchio L."/>
            <person name="Nolan M."/>
            <person name="Cook A.M."/>
            <person name="Kjelleberg S."/>
            <person name="Thomas T."/>
        </authorList>
    </citation>
    <scope>NUCLEOTIDE SEQUENCE [LARGE SCALE GENOMIC DNA]</scope>
    <source>
        <strain evidence="3">DS-1 / DSM 13023 / NCIMB 13966</strain>
    </source>
</reference>
<keyword evidence="1" id="KW-0812">Transmembrane</keyword>
<keyword evidence="1" id="KW-1133">Transmembrane helix</keyword>
<accession>A7HS44</accession>
<evidence type="ECO:0000313" key="2">
    <source>
        <dbReference type="EMBL" id="ABS62727.1"/>
    </source>
</evidence>
<sequence>MADSFLLLLTLPAALGSGIVAGIFYGFSSFIMRALGKLAPHEGIAAMQSINVVVINPAFFAAFFGTAVLSLVLGGFAFFGSEVAGAALLVAGALLYLVGCIGVTMVFNVPLNNRLARVKPESAEGAEVWRHYLVTWTRWSSVRTAASAVAAVFFIVAMV</sequence>
<feature type="transmembrane region" description="Helical" evidence="1">
    <location>
        <begin position="85"/>
        <end position="109"/>
    </location>
</feature>
<feature type="transmembrane region" description="Helical" evidence="1">
    <location>
        <begin position="6"/>
        <end position="32"/>
    </location>
</feature>
<evidence type="ECO:0000256" key="1">
    <source>
        <dbReference type="SAM" id="Phobius"/>
    </source>
</evidence>
<dbReference type="eggNOG" id="COG5500">
    <property type="taxonomic scope" value="Bacteria"/>
</dbReference>
<dbReference type="KEGG" id="pla:Plav_1106"/>
<feature type="transmembrane region" description="Helical" evidence="1">
    <location>
        <begin position="140"/>
        <end position="158"/>
    </location>
</feature>
<name>A7HS44_PARL1</name>
<dbReference type="InterPro" id="IPR013901">
    <property type="entry name" value="Anthrone_oxy"/>
</dbReference>
<dbReference type="HOGENOM" id="CLU_111152_2_2_5"/>
<dbReference type="STRING" id="402881.Plav_1106"/>
<keyword evidence="1" id="KW-0472">Membrane</keyword>
<proteinExistence type="predicted"/>
<organism evidence="2 3">
    <name type="scientific">Parvibaculum lavamentivorans (strain DS-1 / DSM 13023 / NCIMB 13966)</name>
    <dbReference type="NCBI Taxonomy" id="402881"/>
    <lineage>
        <taxon>Bacteria</taxon>
        <taxon>Pseudomonadati</taxon>
        <taxon>Pseudomonadota</taxon>
        <taxon>Alphaproteobacteria</taxon>
        <taxon>Hyphomicrobiales</taxon>
        <taxon>Parvibaculaceae</taxon>
        <taxon>Parvibaculum</taxon>
    </lineage>
</organism>
<evidence type="ECO:0000313" key="3">
    <source>
        <dbReference type="Proteomes" id="UP000006377"/>
    </source>
</evidence>
<feature type="transmembrane region" description="Helical" evidence="1">
    <location>
        <begin position="53"/>
        <end position="79"/>
    </location>
</feature>
<dbReference type="Proteomes" id="UP000006377">
    <property type="component" value="Chromosome"/>
</dbReference>
<dbReference type="OrthoDB" id="428263at2"/>
<keyword evidence="3" id="KW-1185">Reference proteome</keyword>
<gene>
    <name evidence="2" type="ordered locus">Plav_1106</name>
</gene>
<dbReference type="RefSeq" id="WP_012109983.1">
    <property type="nucleotide sequence ID" value="NC_009719.1"/>
</dbReference>
<dbReference type="EMBL" id="CP000774">
    <property type="protein sequence ID" value="ABS62727.1"/>
    <property type="molecule type" value="Genomic_DNA"/>
</dbReference>
<protein>
    <recommendedName>
        <fullName evidence="4">Integral membrane protein-like protein</fullName>
    </recommendedName>
</protein>
<dbReference type="Pfam" id="PF08592">
    <property type="entry name" value="Anthrone_oxy"/>
    <property type="match status" value="1"/>
</dbReference>
<evidence type="ECO:0008006" key="4">
    <source>
        <dbReference type="Google" id="ProtNLM"/>
    </source>
</evidence>
<dbReference type="AlphaFoldDB" id="A7HS44"/>